<dbReference type="GO" id="GO:0006208">
    <property type="term" value="P:pyrimidine nucleobase catabolic process"/>
    <property type="evidence" value="ECO:0007669"/>
    <property type="project" value="TreeGrafter"/>
</dbReference>
<dbReference type="InterPro" id="IPR002563">
    <property type="entry name" value="Flavin_Rdtase-like_dom"/>
</dbReference>
<evidence type="ECO:0000259" key="2">
    <source>
        <dbReference type="SMART" id="SM00903"/>
    </source>
</evidence>
<dbReference type="PANTHER" id="PTHR30466">
    <property type="entry name" value="FLAVIN REDUCTASE"/>
    <property type="match status" value="1"/>
</dbReference>
<dbReference type="AlphaFoldDB" id="K4P0Y0"/>
<accession>K4P0Y0</accession>
<feature type="domain" description="Flavin reductase like" evidence="2">
    <location>
        <begin position="14"/>
        <end position="161"/>
    </location>
</feature>
<dbReference type="Gene3D" id="2.30.110.10">
    <property type="entry name" value="Electron Transport, Fmn-binding Protein, Chain A"/>
    <property type="match status" value="1"/>
</dbReference>
<dbReference type="SMART" id="SM00903">
    <property type="entry name" value="Flavin_Reduct"/>
    <property type="match status" value="1"/>
</dbReference>
<dbReference type="KEGG" id="ag:AFV52147"/>
<organism evidence="3">
    <name type="scientific">Streptoalloteichus sp. ATCC 53650</name>
    <dbReference type="NCBI Taxonomy" id="756733"/>
    <lineage>
        <taxon>Bacteria</taxon>
        <taxon>Bacillati</taxon>
        <taxon>Actinomycetota</taxon>
        <taxon>Actinomycetes</taxon>
        <taxon>Pseudonocardiales</taxon>
        <taxon>Pseudonocardiaceae</taxon>
        <taxon>Streptoalloteichus</taxon>
    </lineage>
</organism>
<dbReference type="SMR" id="K4P0Y0"/>
<dbReference type="Pfam" id="PF01613">
    <property type="entry name" value="Flavin_Reduct"/>
    <property type="match status" value="1"/>
</dbReference>
<dbReference type="GO" id="GO:0042602">
    <property type="term" value="F:riboflavin reductase (NADPH) activity"/>
    <property type="evidence" value="ECO:0007669"/>
    <property type="project" value="TreeGrafter"/>
</dbReference>
<name>K4P0Y0_9PSEU</name>
<keyword evidence="1" id="KW-0560">Oxidoreductase</keyword>
<protein>
    <submittedName>
        <fullName evidence="3">Flavin reductase</fullName>
    </submittedName>
</protein>
<reference evidence="3" key="1">
    <citation type="journal article" date="2013" name="Proc. Natl. Acad. Sci. U.S.A.">
        <title>A new member of the 4-methylideneimidazole-5-one-containing aminomutase family from the enediyne kedarcidin biosynthetic pathway.</title>
        <authorList>
            <person name="Huang S.X."/>
            <person name="Lohman J.R."/>
            <person name="Huang T."/>
            <person name="Shen B."/>
        </authorList>
    </citation>
    <scope>NUCLEOTIDE SEQUENCE</scope>
    <source>
        <strain evidence="3">ATCC 53650</strain>
    </source>
</reference>
<dbReference type="SUPFAM" id="SSF50475">
    <property type="entry name" value="FMN-binding split barrel"/>
    <property type="match status" value="1"/>
</dbReference>
<dbReference type="PANTHER" id="PTHR30466:SF1">
    <property type="entry name" value="FMN REDUCTASE (NADH) RUTF"/>
    <property type="match status" value="1"/>
</dbReference>
<dbReference type="InterPro" id="IPR050268">
    <property type="entry name" value="NADH-dep_flavin_reductase"/>
</dbReference>
<evidence type="ECO:0000313" key="3">
    <source>
        <dbReference type="EMBL" id="AFV52147.1"/>
    </source>
</evidence>
<dbReference type="GO" id="GO:0010181">
    <property type="term" value="F:FMN binding"/>
    <property type="evidence" value="ECO:0007669"/>
    <property type="project" value="InterPro"/>
</dbReference>
<proteinExistence type="predicted"/>
<sequence>MTATAGPVSLREAMSRFATGIVVLTAGGEHSHGMTANAFSSVSLDPPQVLCCVTRTARMHRAITSAGCFAVSVLSAEQEATARYFAGGRRPDGATQFDAVDWAPGPCTGAPLLGGALAWLECELAEAHEGGDHTIFVGRVLGSNRGPDRSALLYFGGAYHRLA</sequence>
<dbReference type="InterPro" id="IPR012349">
    <property type="entry name" value="Split_barrel_FMN-bd"/>
</dbReference>
<evidence type="ECO:0000256" key="1">
    <source>
        <dbReference type="ARBA" id="ARBA00023002"/>
    </source>
</evidence>
<dbReference type="EMBL" id="JX679499">
    <property type="protein sequence ID" value="AFV52147.1"/>
    <property type="molecule type" value="Genomic_DNA"/>
</dbReference>